<feature type="compositionally biased region" description="Basic residues" evidence="1">
    <location>
        <begin position="193"/>
        <end position="205"/>
    </location>
</feature>
<sequence length="447" mass="50360">MSNYNYPESDGIFSEDVKDPSMFMIHSSDEDDDDGINEFMLTPQKAKGKEQKVNSQHDPLSDKIIRHTRLDDELFDQKLKTDIILTEINKIIEHSVAAPVNEETKGHSSKGLGGYGDDVVVVEEVGPKSGSSSTDGVQIQKHGGFLAEVMALKGKRARKKSVRYGFEEAETYEPLSDGDYVPYDDDLNQRSQTQKKRVSTRIRRSRILEDSHYEESEGPSDLHRGPKTKAKKGSGTTKEKVASKRKDVKRKIVRTPKKYISQSDVSIQSVDRENANQQISPSKAKEQKRKGTVKEQNGIEDDTARNLCLKFAILDENRCLIKDERLDKVFVRHNETIGNLAAKFGKLFNLDENKHKDVKVYIDGDPQPHDITIGNEMLGVEDGMQIDIRFPTKPIENHINVNIKPEPIMGYPMNDEVTTECVTVNTFANLPLVAQPASTYVEVIEID</sequence>
<organism evidence="2 3">
    <name type="scientific">Babesia ovis</name>
    <dbReference type="NCBI Taxonomy" id="5869"/>
    <lineage>
        <taxon>Eukaryota</taxon>
        <taxon>Sar</taxon>
        <taxon>Alveolata</taxon>
        <taxon>Apicomplexa</taxon>
        <taxon>Aconoidasida</taxon>
        <taxon>Piroplasmida</taxon>
        <taxon>Babesiidae</taxon>
        <taxon>Babesia</taxon>
    </lineage>
</organism>
<protein>
    <recommendedName>
        <fullName evidence="4">Rad60/SUMO-like domain-containing protein</fullName>
    </recommendedName>
</protein>
<feature type="compositionally biased region" description="Polar residues" evidence="1">
    <location>
        <begin position="260"/>
        <end position="281"/>
    </location>
</feature>
<dbReference type="OrthoDB" id="365702at2759"/>
<gene>
    <name evidence="2" type="ORF">BaOVIS_022130</name>
</gene>
<proteinExistence type="predicted"/>
<keyword evidence="3" id="KW-1185">Reference proteome</keyword>
<evidence type="ECO:0008006" key="4">
    <source>
        <dbReference type="Google" id="ProtNLM"/>
    </source>
</evidence>
<evidence type="ECO:0000256" key="1">
    <source>
        <dbReference type="SAM" id="MobiDB-lite"/>
    </source>
</evidence>
<dbReference type="Proteomes" id="UP001057455">
    <property type="component" value="Unassembled WGS sequence"/>
</dbReference>
<feature type="region of interest" description="Disordered" evidence="1">
    <location>
        <begin position="175"/>
        <end position="295"/>
    </location>
</feature>
<feature type="compositionally biased region" description="Basic residues" evidence="1">
    <location>
        <begin position="246"/>
        <end position="257"/>
    </location>
</feature>
<reference evidence="2" key="1">
    <citation type="submission" date="2019-12" db="EMBL/GenBank/DDBJ databases">
        <title>Genome sequence of Babesia ovis.</title>
        <authorList>
            <person name="Yamagishi J."/>
            <person name="Sevinc F."/>
            <person name="Xuan X."/>
        </authorList>
    </citation>
    <scope>NUCLEOTIDE SEQUENCE</scope>
    <source>
        <strain evidence="2">Selcuk</strain>
    </source>
</reference>
<accession>A0A9W5WVF2</accession>
<evidence type="ECO:0000313" key="3">
    <source>
        <dbReference type="Proteomes" id="UP001057455"/>
    </source>
</evidence>
<dbReference type="AlphaFoldDB" id="A0A9W5WVF2"/>
<feature type="compositionally biased region" description="Basic and acidic residues" evidence="1">
    <location>
        <begin position="206"/>
        <end position="224"/>
    </location>
</feature>
<dbReference type="EMBL" id="BLIY01000017">
    <property type="protein sequence ID" value="GFE54809.1"/>
    <property type="molecule type" value="Genomic_DNA"/>
</dbReference>
<comment type="caution">
    <text evidence="2">The sequence shown here is derived from an EMBL/GenBank/DDBJ whole genome shotgun (WGS) entry which is preliminary data.</text>
</comment>
<name>A0A9W5WVF2_BABOV</name>
<evidence type="ECO:0000313" key="2">
    <source>
        <dbReference type="EMBL" id="GFE54809.1"/>
    </source>
</evidence>